<accession>A0ABQ7GWS5</accession>
<feature type="compositionally biased region" description="Low complexity" evidence="7">
    <location>
        <begin position="205"/>
        <end position="222"/>
    </location>
</feature>
<proteinExistence type="predicted"/>
<name>A0ABQ7GWS5_DUNSA</name>
<evidence type="ECO:0000313" key="10">
    <source>
        <dbReference type="Proteomes" id="UP000815325"/>
    </source>
</evidence>
<keyword evidence="5" id="KW-0012">Acyltransferase</keyword>
<dbReference type="PANTHER" id="PTHR11735">
    <property type="entry name" value="TRNA N6-ADENOSINE THREONYLCARBAMOYLTRANSFERASE"/>
    <property type="match status" value="1"/>
</dbReference>
<dbReference type="PANTHER" id="PTHR11735:SF6">
    <property type="entry name" value="TRNA N6-ADENOSINE THREONYLCARBAMOYLTRANSFERASE, MITOCHONDRIAL"/>
    <property type="match status" value="1"/>
</dbReference>
<gene>
    <name evidence="9" type="ORF">DUNSADRAFT_1681</name>
</gene>
<dbReference type="Gene3D" id="3.30.420.40">
    <property type="match status" value="2"/>
</dbReference>
<evidence type="ECO:0000313" key="9">
    <source>
        <dbReference type="EMBL" id="KAF5839064.1"/>
    </source>
</evidence>
<sequence length="684" mass="69742">MQALTCLRKPPRLGILRGPPKAFFRRRACSAVQASPPQQHPLSRPKLLLGIESSCDDTGAAVVTSEGRVLGEDIAGQADIHAPWGGVVPNLAMEAHKAAIDRVVENALMRAGVQASQLDAVAVTVGPGLSLCLRVGVVKAMALSATHRLPLVRVHHMEAHALVARLLDAYQPARPAPTAFTPALLDHLNSGASSNSLPDPRTAHSSNGMSSESSQSSGLSMGAVPAVDSCSSECSSSSSSGSSSSSRSGEQHAAGGVLSSSRDSGSNECSSSRSGGQHAGGTAFSGGRIEEQHASGCMFSSSSSSSSSSGRDGEQSAGGSVLSSSVPFPFLCLLVSGGHNLVVLVQGVGQYVQLGTTVDDALGEAFDKVARLLSLDLKPNGGAALERLAKEGVPTQFKFKVPMRKYNNANFSFAGLKTSVRMAIDAHINNAQPSSRPGAPLTLPPCPPPTPNPPNATAPPSSVHASPVSASAHTTASSPSPNSSTAPSTSSTGATISHSAAHLAHSSPREQVACDRFRVTEEEGLQSKSRQGQAAASPPGGAAHQHSSTARAGGQQSCTAQIAGQQSCTAQAAGQQSSTAQAASSAWGTQDGVVCSQAESSSIDAENSRPITVSSSPAAVAAQPASSSLQTEDGRPSTSGRDPLHQVKADIAASFQHVATVHLVEKLGCAIQWAKESDPGLRWV</sequence>
<feature type="compositionally biased region" description="Low complexity" evidence="7">
    <location>
        <begin position="229"/>
        <end position="248"/>
    </location>
</feature>
<feature type="compositionally biased region" description="Low complexity" evidence="7">
    <location>
        <begin position="531"/>
        <end position="546"/>
    </location>
</feature>
<feature type="compositionally biased region" description="Polar residues" evidence="7">
    <location>
        <begin position="547"/>
        <end position="556"/>
    </location>
</feature>
<feature type="region of interest" description="Disordered" evidence="7">
    <location>
        <begin position="191"/>
        <end position="318"/>
    </location>
</feature>
<feature type="compositionally biased region" description="Low complexity" evidence="7">
    <location>
        <begin position="613"/>
        <end position="628"/>
    </location>
</feature>
<feature type="region of interest" description="Disordered" evidence="7">
    <location>
        <begin position="522"/>
        <end position="556"/>
    </location>
</feature>
<evidence type="ECO:0000256" key="6">
    <source>
        <dbReference type="ARBA" id="ARBA00048117"/>
    </source>
</evidence>
<dbReference type="InterPro" id="IPR000905">
    <property type="entry name" value="Gcp-like_dom"/>
</dbReference>
<dbReference type="PRINTS" id="PR00789">
    <property type="entry name" value="OSIALOPTASE"/>
</dbReference>
<organism evidence="9 10">
    <name type="scientific">Dunaliella salina</name>
    <name type="common">Green alga</name>
    <name type="synonym">Protococcus salinus</name>
    <dbReference type="NCBI Taxonomy" id="3046"/>
    <lineage>
        <taxon>Eukaryota</taxon>
        <taxon>Viridiplantae</taxon>
        <taxon>Chlorophyta</taxon>
        <taxon>core chlorophytes</taxon>
        <taxon>Chlorophyceae</taxon>
        <taxon>CS clade</taxon>
        <taxon>Chlamydomonadales</taxon>
        <taxon>Dunaliellaceae</taxon>
        <taxon>Dunaliella</taxon>
    </lineage>
</organism>
<feature type="region of interest" description="Disordered" evidence="7">
    <location>
        <begin position="430"/>
        <end position="510"/>
    </location>
</feature>
<evidence type="ECO:0000256" key="7">
    <source>
        <dbReference type="SAM" id="MobiDB-lite"/>
    </source>
</evidence>
<evidence type="ECO:0000256" key="3">
    <source>
        <dbReference type="ARBA" id="ARBA00022694"/>
    </source>
</evidence>
<dbReference type="EC" id="2.3.1.234" evidence="1"/>
<evidence type="ECO:0000256" key="2">
    <source>
        <dbReference type="ARBA" id="ARBA00022679"/>
    </source>
</evidence>
<evidence type="ECO:0000256" key="5">
    <source>
        <dbReference type="ARBA" id="ARBA00023315"/>
    </source>
</evidence>
<feature type="compositionally biased region" description="Low complexity" evidence="7">
    <location>
        <begin position="458"/>
        <end position="506"/>
    </location>
</feature>
<protein>
    <recommendedName>
        <fullName evidence="1">N(6)-L-threonylcarbamoyladenine synthase</fullName>
        <ecNumber evidence="1">2.3.1.234</ecNumber>
    </recommendedName>
</protein>
<keyword evidence="10" id="KW-1185">Reference proteome</keyword>
<reference evidence="9" key="1">
    <citation type="submission" date="2017-08" db="EMBL/GenBank/DDBJ databases">
        <authorList>
            <person name="Polle J.E."/>
            <person name="Barry K."/>
            <person name="Cushman J."/>
            <person name="Schmutz J."/>
            <person name="Tran D."/>
            <person name="Hathwaick L.T."/>
            <person name="Yim W.C."/>
            <person name="Jenkins J."/>
            <person name="Mckie-Krisberg Z.M."/>
            <person name="Prochnik S."/>
            <person name="Lindquist E."/>
            <person name="Dockter R.B."/>
            <person name="Adam C."/>
            <person name="Molina H."/>
            <person name="Bunkerborg J."/>
            <person name="Jin E."/>
            <person name="Buchheim M."/>
            <person name="Magnuson J."/>
        </authorList>
    </citation>
    <scope>NUCLEOTIDE SEQUENCE</scope>
    <source>
        <strain evidence="9">CCAP 19/18</strain>
    </source>
</reference>
<evidence type="ECO:0000256" key="1">
    <source>
        <dbReference type="ARBA" id="ARBA00012156"/>
    </source>
</evidence>
<dbReference type="Pfam" id="PF00814">
    <property type="entry name" value="TsaD"/>
    <property type="match status" value="2"/>
</dbReference>
<dbReference type="InterPro" id="IPR043129">
    <property type="entry name" value="ATPase_NBD"/>
</dbReference>
<dbReference type="SUPFAM" id="SSF53067">
    <property type="entry name" value="Actin-like ATPase domain"/>
    <property type="match status" value="2"/>
</dbReference>
<comment type="caution">
    <text evidence="9">The sequence shown here is derived from an EMBL/GenBank/DDBJ whole genome shotgun (WGS) entry which is preliminary data.</text>
</comment>
<evidence type="ECO:0000259" key="8">
    <source>
        <dbReference type="Pfam" id="PF00814"/>
    </source>
</evidence>
<feature type="compositionally biased region" description="Low complexity" evidence="7">
    <location>
        <begin position="300"/>
        <end position="309"/>
    </location>
</feature>
<dbReference type="Proteomes" id="UP000815325">
    <property type="component" value="Unassembled WGS sequence"/>
</dbReference>
<feature type="domain" description="Gcp-like" evidence="8">
    <location>
        <begin position="69"/>
        <end position="169"/>
    </location>
</feature>
<feature type="compositionally biased region" description="Low complexity" evidence="7">
    <location>
        <begin position="259"/>
        <end position="276"/>
    </location>
</feature>
<keyword evidence="3" id="KW-0819">tRNA processing</keyword>
<feature type="domain" description="Gcp-like" evidence="8">
    <location>
        <begin position="327"/>
        <end position="424"/>
    </location>
</feature>
<evidence type="ECO:0000256" key="4">
    <source>
        <dbReference type="ARBA" id="ARBA00022723"/>
    </source>
</evidence>
<keyword evidence="4" id="KW-0479">Metal-binding</keyword>
<comment type="catalytic activity">
    <reaction evidence="6">
        <text>L-threonylcarbamoyladenylate + adenosine(37) in tRNA = N(6)-L-threonylcarbamoyladenosine(37) in tRNA + AMP + H(+)</text>
        <dbReference type="Rhea" id="RHEA:37059"/>
        <dbReference type="Rhea" id="RHEA-COMP:10162"/>
        <dbReference type="Rhea" id="RHEA-COMP:10163"/>
        <dbReference type="ChEBI" id="CHEBI:15378"/>
        <dbReference type="ChEBI" id="CHEBI:73682"/>
        <dbReference type="ChEBI" id="CHEBI:74411"/>
        <dbReference type="ChEBI" id="CHEBI:74418"/>
        <dbReference type="ChEBI" id="CHEBI:456215"/>
        <dbReference type="EC" id="2.3.1.234"/>
    </reaction>
</comment>
<keyword evidence="2" id="KW-0808">Transferase</keyword>
<feature type="region of interest" description="Disordered" evidence="7">
    <location>
        <begin position="598"/>
        <end position="643"/>
    </location>
</feature>
<dbReference type="InterPro" id="IPR017861">
    <property type="entry name" value="KAE1/TsaD"/>
</dbReference>
<dbReference type="EMBL" id="MU069556">
    <property type="protein sequence ID" value="KAF5839064.1"/>
    <property type="molecule type" value="Genomic_DNA"/>
</dbReference>
<feature type="compositionally biased region" description="Pro residues" evidence="7">
    <location>
        <begin position="442"/>
        <end position="457"/>
    </location>
</feature>
<feature type="compositionally biased region" description="Polar residues" evidence="7">
    <location>
        <begin position="598"/>
        <end position="612"/>
    </location>
</feature>